<organism evidence="1 2">
    <name type="scientific">Rubroshorea leprosula</name>
    <dbReference type="NCBI Taxonomy" id="152421"/>
    <lineage>
        <taxon>Eukaryota</taxon>
        <taxon>Viridiplantae</taxon>
        <taxon>Streptophyta</taxon>
        <taxon>Embryophyta</taxon>
        <taxon>Tracheophyta</taxon>
        <taxon>Spermatophyta</taxon>
        <taxon>Magnoliopsida</taxon>
        <taxon>eudicotyledons</taxon>
        <taxon>Gunneridae</taxon>
        <taxon>Pentapetalae</taxon>
        <taxon>rosids</taxon>
        <taxon>malvids</taxon>
        <taxon>Malvales</taxon>
        <taxon>Dipterocarpaceae</taxon>
        <taxon>Rubroshorea</taxon>
    </lineage>
</organism>
<gene>
    <name evidence="1" type="ORF">SLEP1_g12242</name>
</gene>
<evidence type="ECO:0000313" key="2">
    <source>
        <dbReference type="Proteomes" id="UP001054252"/>
    </source>
</evidence>
<comment type="caution">
    <text evidence="1">The sequence shown here is derived from an EMBL/GenBank/DDBJ whole genome shotgun (WGS) entry which is preliminary data.</text>
</comment>
<evidence type="ECO:0000313" key="1">
    <source>
        <dbReference type="EMBL" id="GKU99384.1"/>
    </source>
</evidence>
<dbReference type="EMBL" id="BPVZ01000014">
    <property type="protein sequence ID" value="GKU99384.1"/>
    <property type="molecule type" value="Genomic_DNA"/>
</dbReference>
<keyword evidence="2" id="KW-1185">Reference proteome</keyword>
<reference evidence="1 2" key="1">
    <citation type="journal article" date="2021" name="Commun. Biol.">
        <title>The genome of Shorea leprosula (Dipterocarpaceae) highlights the ecological relevance of drought in aseasonal tropical rainforests.</title>
        <authorList>
            <person name="Ng K.K.S."/>
            <person name="Kobayashi M.J."/>
            <person name="Fawcett J.A."/>
            <person name="Hatakeyama M."/>
            <person name="Paape T."/>
            <person name="Ng C.H."/>
            <person name="Ang C.C."/>
            <person name="Tnah L.H."/>
            <person name="Lee C.T."/>
            <person name="Nishiyama T."/>
            <person name="Sese J."/>
            <person name="O'Brien M.J."/>
            <person name="Copetti D."/>
            <person name="Mohd Noor M.I."/>
            <person name="Ong R.C."/>
            <person name="Putra M."/>
            <person name="Sireger I.Z."/>
            <person name="Indrioko S."/>
            <person name="Kosugi Y."/>
            <person name="Izuno A."/>
            <person name="Isagi Y."/>
            <person name="Lee S.L."/>
            <person name="Shimizu K.K."/>
        </authorList>
    </citation>
    <scope>NUCLEOTIDE SEQUENCE [LARGE SCALE GENOMIC DNA]</scope>
    <source>
        <strain evidence="1">214</strain>
    </source>
</reference>
<protein>
    <submittedName>
        <fullName evidence="1">Uncharacterized protein</fullName>
    </submittedName>
</protein>
<name>A0AAV5IKD7_9ROSI</name>
<proteinExistence type="predicted"/>
<dbReference type="AlphaFoldDB" id="A0AAV5IKD7"/>
<sequence length="95" mass="10496">MHCAFELSLAAHSSCSSISQLMLQHFTPCASAFRSLDFYNSHLGLLLFVDWTPAIHSSSLSKMLLHLKLLLFADQTPAICNSCLSKMLAAHHHQA</sequence>
<dbReference type="Proteomes" id="UP001054252">
    <property type="component" value="Unassembled WGS sequence"/>
</dbReference>
<accession>A0AAV5IKD7</accession>